<feature type="compositionally biased region" description="Low complexity" evidence="1">
    <location>
        <begin position="443"/>
        <end position="452"/>
    </location>
</feature>
<feature type="domain" description="Trimeric autotransporter adhesin YadA-like stalk" evidence="2">
    <location>
        <begin position="118"/>
        <end position="152"/>
    </location>
</feature>
<dbReference type="Pfam" id="PF05662">
    <property type="entry name" value="YadA_stalk"/>
    <property type="match status" value="1"/>
</dbReference>
<dbReference type="EMBL" id="JARPUR010000019">
    <property type="protein sequence ID" value="KAK4871443.1"/>
    <property type="molecule type" value="Genomic_DNA"/>
</dbReference>
<keyword evidence="4" id="KW-1185">Reference proteome</keyword>
<accession>A0AAN7QAN5</accession>
<organism evidence="3 4">
    <name type="scientific">Aquatica leii</name>
    <dbReference type="NCBI Taxonomy" id="1421715"/>
    <lineage>
        <taxon>Eukaryota</taxon>
        <taxon>Metazoa</taxon>
        <taxon>Ecdysozoa</taxon>
        <taxon>Arthropoda</taxon>
        <taxon>Hexapoda</taxon>
        <taxon>Insecta</taxon>
        <taxon>Pterygota</taxon>
        <taxon>Neoptera</taxon>
        <taxon>Endopterygota</taxon>
        <taxon>Coleoptera</taxon>
        <taxon>Polyphaga</taxon>
        <taxon>Elateriformia</taxon>
        <taxon>Elateroidea</taxon>
        <taxon>Lampyridae</taxon>
        <taxon>Luciolinae</taxon>
        <taxon>Aquatica</taxon>
    </lineage>
</organism>
<feature type="compositionally biased region" description="Basic and acidic residues" evidence="1">
    <location>
        <begin position="481"/>
        <end position="492"/>
    </location>
</feature>
<dbReference type="InterPro" id="IPR008635">
    <property type="entry name" value="Coiled_stalk_dom"/>
</dbReference>
<feature type="compositionally biased region" description="Basic residues" evidence="1">
    <location>
        <begin position="366"/>
        <end position="383"/>
    </location>
</feature>
<feature type="compositionally biased region" description="Basic and acidic residues" evidence="1">
    <location>
        <begin position="506"/>
        <end position="537"/>
    </location>
</feature>
<comment type="caution">
    <text evidence="3">The sequence shown here is derived from an EMBL/GenBank/DDBJ whole genome shotgun (WGS) entry which is preliminary data.</text>
</comment>
<feature type="region of interest" description="Disordered" evidence="1">
    <location>
        <begin position="291"/>
        <end position="635"/>
    </location>
</feature>
<reference evidence="4" key="1">
    <citation type="submission" date="2023-01" db="EMBL/GenBank/DDBJ databases">
        <title>Key to firefly adult light organ development and bioluminescence: homeobox transcription factors regulate luciferase expression and transportation to peroxisome.</title>
        <authorList>
            <person name="Fu X."/>
        </authorList>
    </citation>
    <scope>NUCLEOTIDE SEQUENCE [LARGE SCALE GENOMIC DNA]</scope>
</reference>
<sequence>MAGIPFVNDIDMRGNEVLNARVPRINGLPTATVDMNGWVVYNTQDDRYYMASAAAWRAIPINIDASLQGVTAAQLRDRTTHTGQQTADTISDFHAVVIASRLNEFAAPTAPVAFGSQKITGVAAGTATTDGINKGQLDAVEAIARASASGIAIKTPARAVAKTPITLSNTQTIDGVAVVAGDRVLVAGQADPIANGIYVVAAGAWARATDADGAGELASGTLIAIREGTTEGDSLWGIVTDSASGAITPGTSPQNWGRALGSATGEIIVAGNGISKTGTTIAVVPKANSGITVDGAGVAPPPPSRTTSVRRTSRSRSTSGPPASRSTPRGRRYRPPPAPRSSRRHRPSTSTTGTATANDGTERCRPGPHRRSAPRQPRIRRRPLRVEVATRRRSAAVGADAEHQHATDVRDADRADRRHRDTSRDRTHGHRERDHRAGRHVPDQQPGGVQQRRGPHPDLRRSAGSRRGNDRLPVNRVPRGVGDRRGHVHADPDGDDGTAPADPDDADHRRQPRRESSSRHPAARDVRGSHAGRRSEQHGGSSGQRATRPALGAGDQDEHAEHPHQRDHVRAIPGIRARLEARRGVTVRGRRRRHLPQGRPLSDRRHMAVADHQRRRAAHDVHLQERQRSRRHHRD</sequence>
<dbReference type="SUPFAM" id="SSF101967">
    <property type="entry name" value="Adhesin YadA, collagen-binding domain"/>
    <property type="match status" value="1"/>
</dbReference>
<feature type="compositionally biased region" description="Low complexity" evidence="1">
    <location>
        <begin position="305"/>
        <end position="327"/>
    </location>
</feature>
<dbReference type="AlphaFoldDB" id="A0AAN7QAN5"/>
<evidence type="ECO:0000313" key="4">
    <source>
        <dbReference type="Proteomes" id="UP001353858"/>
    </source>
</evidence>
<feature type="compositionally biased region" description="Basic and acidic residues" evidence="1">
    <location>
        <begin position="556"/>
        <end position="570"/>
    </location>
</feature>
<dbReference type="GO" id="GO:0019867">
    <property type="term" value="C:outer membrane"/>
    <property type="evidence" value="ECO:0007669"/>
    <property type="project" value="InterPro"/>
</dbReference>
<name>A0AAN7QAN5_9COLE</name>
<dbReference type="InterPro" id="IPR011049">
    <property type="entry name" value="Serralysin-like_metalloprot_C"/>
</dbReference>
<evidence type="ECO:0000259" key="2">
    <source>
        <dbReference type="Pfam" id="PF05662"/>
    </source>
</evidence>
<proteinExistence type="predicted"/>
<evidence type="ECO:0000256" key="1">
    <source>
        <dbReference type="SAM" id="MobiDB-lite"/>
    </source>
</evidence>
<feature type="compositionally biased region" description="Basic and acidic residues" evidence="1">
    <location>
        <begin position="601"/>
        <end position="627"/>
    </location>
</feature>
<gene>
    <name evidence="3" type="ORF">RN001_016452</name>
</gene>
<feature type="compositionally biased region" description="Basic and acidic residues" evidence="1">
    <location>
        <begin position="400"/>
        <end position="435"/>
    </location>
</feature>
<evidence type="ECO:0000313" key="3">
    <source>
        <dbReference type="EMBL" id="KAK4871443.1"/>
    </source>
</evidence>
<dbReference type="Gene3D" id="6.10.250.2040">
    <property type="match status" value="1"/>
</dbReference>
<dbReference type="Proteomes" id="UP001353858">
    <property type="component" value="Unassembled WGS sequence"/>
</dbReference>
<protein>
    <recommendedName>
        <fullName evidence="2">Trimeric autotransporter adhesin YadA-like stalk domain-containing protein</fullName>
    </recommendedName>
</protein>